<feature type="binding site" evidence="7">
    <location>
        <position position="257"/>
    </location>
    <ligand>
        <name>4-imidazolone-5-propanoate</name>
        <dbReference type="ChEBI" id="CHEBI:77893"/>
    </ligand>
</feature>
<feature type="domain" description="Amidohydrolase-related" evidence="8">
    <location>
        <begin position="76"/>
        <end position="416"/>
    </location>
</feature>
<feature type="binding site" evidence="7">
    <location>
        <position position="331"/>
    </location>
    <ligand>
        <name>N-formimidoyl-L-glutamate</name>
        <dbReference type="ChEBI" id="CHEBI:58928"/>
    </ligand>
</feature>
<comment type="cofactor">
    <cofactor evidence="7">
        <name>Zn(2+)</name>
        <dbReference type="ChEBI" id="CHEBI:29105"/>
    </cofactor>
    <cofactor evidence="7">
        <name>Fe(3+)</name>
        <dbReference type="ChEBI" id="CHEBI:29034"/>
    </cofactor>
    <text evidence="7">Binds 1 zinc or iron ion per subunit.</text>
</comment>
<feature type="binding site" evidence="7">
    <location>
        <position position="93"/>
    </location>
    <ligand>
        <name>4-imidazolone-5-propanoate</name>
        <dbReference type="ChEBI" id="CHEBI:77893"/>
    </ligand>
</feature>
<evidence type="ECO:0000256" key="6">
    <source>
        <dbReference type="ARBA" id="ARBA00023004"/>
    </source>
</evidence>
<reference evidence="9" key="1">
    <citation type="journal article" date="2014" name="Int. J. Syst. Evol. Microbiol.">
        <title>Complete genome sequence of Corynebacterium casei LMG S-19264T (=DSM 44701T), isolated from a smear-ripened cheese.</title>
        <authorList>
            <consortium name="US DOE Joint Genome Institute (JGI-PGF)"/>
            <person name="Walter F."/>
            <person name="Albersmeier A."/>
            <person name="Kalinowski J."/>
            <person name="Ruckert C."/>
        </authorList>
    </citation>
    <scope>NUCLEOTIDE SEQUENCE</scope>
    <source>
        <strain evidence="9">KCTC 42590</strain>
    </source>
</reference>
<keyword evidence="10" id="KW-1185">Reference proteome</keyword>
<name>A0A919AY70_9PROT</name>
<dbReference type="EMBL" id="BNCI01000002">
    <property type="protein sequence ID" value="GHF30879.1"/>
    <property type="molecule type" value="Genomic_DNA"/>
</dbReference>
<feature type="binding site" evidence="7">
    <location>
        <position position="84"/>
    </location>
    <ligand>
        <name>Zn(2+)</name>
        <dbReference type="ChEBI" id="CHEBI:29105"/>
    </ligand>
</feature>
<evidence type="ECO:0000256" key="4">
    <source>
        <dbReference type="ARBA" id="ARBA00022808"/>
    </source>
</evidence>
<comment type="similarity">
    <text evidence="7">Belongs to the metallo-dependent hydrolases superfamily. HutI family.</text>
</comment>
<dbReference type="GO" id="GO:0008270">
    <property type="term" value="F:zinc ion binding"/>
    <property type="evidence" value="ECO:0007669"/>
    <property type="project" value="UniProtKB-UniRule"/>
</dbReference>
<evidence type="ECO:0000256" key="2">
    <source>
        <dbReference type="ARBA" id="ARBA00022723"/>
    </source>
</evidence>
<comment type="catalytic activity">
    <reaction evidence="7">
        <text>4-imidazolone-5-propanoate + H2O = N-formimidoyl-L-glutamate</text>
        <dbReference type="Rhea" id="RHEA:23660"/>
        <dbReference type="ChEBI" id="CHEBI:15377"/>
        <dbReference type="ChEBI" id="CHEBI:58928"/>
        <dbReference type="ChEBI" id="CHEBI:77893"/>
        <dbReference type="EC" id="3.5.2.7"/>
    </reaction>
</comment>
<dbReference type="GO" id="GO:0050480">
    <property type="term" value="F:imidazolonepropionase activity"/>
    <property type="evidence" value="ECO:0007669"/>
    <property type="project" value="UniProtKB-UniRule"/>
</dbReference>
<dbReference type="PANTHER" id="PTHR42752">
    <property type="entry name" value="IMIDAZOLONEPROPIONASE"/>
    <property type="match status" value="1"/>
</dbReference>
<feature type="binding site" evidence="7">
    <location>
        <position position="329"/>
    </location>
    <ligand>
        <name>Fe(3+)</name>
        <dbReference type="ChEBI" id="CHEBI:29034"/>
    </ligand>
</feature>
<feature type="binding site" evidence="7">
    <location>
        <position position="156"/>
    </location>
    <ligand>
        <name>4-imidazolone-5-propanoate</name>
        <dbReference type="ChEBI" id="CHEBI:77893"/>
    </ligand>
</feature>
<feature type="binding site" evidence="7">
    <location>
        <position position="84"/>
    </location>
    <ligand>
        <name>Fe(3+)</name>
        <dbReference type="ChEBI" id="CHEBI:29034"/>
    </ligand>
</feature>
<feature type="binding site" evidence="7">
    <location>
        <position position="329"/>
    </location>
    <ligand>
        <name>Zn(2+)</name>
        <dbReference type="ChEBI" id="CHEBI:29105"/>
    </ligand>
</feature>
<feature type="binding site" evidence="7">
    <location>
        <position position="254"/>
    </location>
    <ligand>
        <name>Fe(3+)</name>
        <dbReference type="ChEBI" id="CHEBI:29034"/>
    </ligand>
</feature>
<feature type="binding site" evidence="7">
    <location>
        <position position="254"/>
    </location>
    <ligand>
        <name>Zn(2+)</name>
        <dbReference type="ChEBI" id="CHEBI:29105"/>
    </ligand>
</feature>
<dbReference type="HAMAP" id="MF_00372">
    <property type="entry name" value="HutI"/>
    <property type="match status" value="1"/>
</dbReference>
<dbReference type="Pfam" id="PF01979">
    <property type="entry name" value="Amidohydro_1"/>
    <property type="match status" value="1"/>
</dbReference>
<dbReference type="GO" id="GO:0005506">
    <property type="term" value="F:iron ion binding"/>
    <property type="evidence" value="ECO:0007669"/>
    <property type="project" value="UniProtKB-UniRule"/>
</dbReference>
<keyword evidence="7" id="KW-0963">Cytoplasm</keyword>
<dbReference type="InterPro" id="IPR032466">
    <property type="entry name" value="Metal_Hydrolase"/>
</dbReference>
<organism evidence="9 10">
    <name type="scientific">Kordiimonas sediminis</name>
    <dbReference type="NCBI Taxonomy" id="1735581"/>
    <lineage>
        <taxon>Bacteria</taxon>
        <taxon>Pseudomonadati</taxon>
        <taxon>Pseudomonadota</taxon>
        <taxon>Alphaproteobacteria</taxon>
        <taxon>Kordiimonadales</taxon>
        <taxon>Kordiimonadaceae</taxon>
        <taxon>Kordiimonas</taxon>
    </lineage>
</organism>
<dbReference type="SUPFAM" id="SSF51338">
    <property type="entry name" value="Composite domain of metallo-dependent hydrolases"/>
    <property type="match status" value="1"/>
</dbReference>
<accession>A0A919AY70</accession>
<dbReference type="SUPFAM" id="SSF51556">
    <property type="entry name" value="Metallo-dependent hydrolases"/>
    <property type="match status" value="1"/>
</dbReference>
<dbReference type="InterPro" id="IPR006680">
    <property type="entry name" value="Amidohydro-rel"/>
</dbReference>
<dbReference type="InterPro" id="IPR011059">
    <property type="entry name" value="Metal-dep_hydrolase_composite"/>
</dbReference>
<evidence type="ECO:0000313" key="9">
    <source>
        <dbReference type="EMBL" id="GHF30879.1"/>
    </source>
</evidence>
<evidence type="ECO:0000259" key="8">
    <source>
        <dbReference type="Pfam" id="PF01979"/>
    </source>
</evidence>
<evidence type="ECO:0000256" key="7">
    <source>
        <dbReference type="HAMAP-Rule" id="MF_00372"/>
    </source>
</evidence>
<keyword evidence="5 7" id="KW-0862">Zinc</keyword>
<dbReference type="GO" id="GO:0005737">
    <property type="term" value="C:cytoplasm"/>
    <property type="evidence" value="ECO:0007669"/>
    <property type="project" value="UniProtKB-SubCell"/>
</dbReference>
<evidence type="ECO:0000313" key="10">
    <source>
        <dbReference type="Proteomes" id="UP000630923"/>
    </source>
</evidence>
<comment type="function">
    <text evidence="7">Catalyzes the hydrolytic cleavage of the carbon-nitrogen bond in imidazolone-5-propanoate to yield N-formimidoyl-L-glutamate. It is the third step in the universal histidine degradation pathway.</text>
</comment>
<dbReference type="GO" id="GO:0019556">
    <property type="term" value="P:L-histidine catabolic process to glutamate and formamide"/>
    <property type="evidence" value="ECO:0007669"/>
    <property type="project" value="UniProtKB-UniRule"/>
</dbReference>
<feature type="binding site" evidence="7">
    <location>
        <position position="86"/>
    </location>
    <ligand>
        <name>Fe(3+)</name>
        <dbReference type="ChEBI" id="CHEBI:29034"/>
    </ligand>
</feature>
<comment type="caution">
    <text evidence="9">The sequence shown here is derived from an EMBL/GenBank/DDBJ whole genome shotgun (WGS) entry which is preliminary data.</text>
</comment>
<dbReference type="RefSeq" id="WP_191253981.1">
    <property type="nucleotide sequence ID" value="NZ_BNCI01000002.1"/>
</dbReference>
<comment type="subcellular location">
    <subcellularLocation>
        <location evidence="7">Cytoplasm</location>
    </subcellularLocation>
</comment>
<keyword evidence="3 7" id="KW-0378">Hydrolase</keyword>
<evidence type="ECO:0000256" key="1">
    <source>
        <dbReference type="ARBA" id="ARBA00012864"/>
    </source>
</evidence>
<sequence length="419" mass="44565">MKTKKPTFDTLYINVRIASMRAGGPDYGLIEDGVMGVTDGRLSFVGSRADYIETHGNAPMDAHAEGTVHDCGGKLALPGFIDCHTHLIFGGNRAREFEMRLSGKSYEEIARAGGGIMSTVTATREATQEDLVKTALPRLKAMTSMGVTTVEIKSGYGLTLDDELKMLRAAIQLESMTGITVLTTLLAAHAIPPEFKDNADGYIDYICAEILPAALKDDLIDAVDAFCENIAFSPEQVRRLFAFSKAEGLDLKLHAEQLSDQGGTELAAEFGALSADHLEYLSERGVEAMAGAGMTAVLLPGAFYTLKETKLPPISALRAAKVPMALATDFNPGSSPVQNIQLIANMGCLLFGLTPEEAIQGITLHAAKALGIDAAKGSLEVGKDADFCLFDAAHPAELIYWTGGIPPTDVIIQGKTLAL</sequence>
<dbReference type="NCBIfam" id="TIGR01224">
    <property type="entry name" value="hutI"/>
    <property type="match status" value="1"/>
</dbReference>
<keyword evidence="2 7" id="KW-0479">Metal-binding</keyword>
<dbReference type="PANTHER" id="PTHR42752:SF1">
    <property type="entry name" value="IMIDAZOLONEPROPIONASE-RELATED"/>
    <property type="match status" value="1"/>
</dbReference>
<reference evidence="9" key="2">
    <citation type="submission" date="2020-09" db="EMBL/GenBank/DDBJ databases">
        <authorList>
            <person name="Sun Q."/>
            <person name="Kim S."/>
        </authorList>
    </citation>
    <scope>NUCLEOTIDE SEQUENCE</scope>
    <source>
        <strain evidence="9">KCTC 42590</strain>
    </source>
</reference>
<feature type="binding site" evidence="7">
    <location>
        <position position="86"/>
    </location>
    <ligand>
        <name>Zn(2+)</name>
        <dbReference type="ChEBI" id="CHEBI:29105"/>
    </ligand>
</feature>
<protein>
    <recommendedName>
        <fullName evidence="1 7">Imidazolonepropionase</fullName>
        <ecNumber evidence="1 7">3.5.2.7</ecNumber>
    </recommendedName>
    <alternativeName>
        <fullName evidence="7">Imidazolone-5-propionate hydrolase</fullName>
    </alternativeName>
</protein>
<proteinExistence type="inferred from homology"/>
<comment type="pathway">
    <text evidence="7">Amino-acid degradation; L-histidine degradation into L-glutamate; N-formimidoyl-L-glutamate from L-histidine: step 3/3.</text>
</comment>
<dbReference type="InterPro" id="IPR005920">
    <property type="entry name" value="HutI"/>
</dbReference>
<evidence type="ECO:0000256" key="3">
    <source>
        <dbReference type="ARBA" id="ARBA00022801"/>
    </source>
</evidence>
<evidence type="ECO:0000256" key="5">
    <source>
        <dbReference type="ARBA" id="ARBA00022833"/>
    </source>
</evidence>
<keyword evidence="6 7" id="KW-0408">Iron</keyword>
<keyword evidence="4 7" id="KW-0369">Histidine metabolism</keyword>
<dbReference type="Gene3D" id="3.20.20.140">
    <property type="entry name" value="Metal-dependent hydrolases"/>
    <property type="match status" value="1"/>
</dbReference>
<dbReference type="EC" id="3.5.2.7" evidence="1 7"/>
<gene>
    <name evidence="7 9" type="primary">hutI</name>
    <name evidence="9" type="ORF">GCM10017044_27850</name>
</gene>
<dbReference type="Proteomes" id="UP000630923">
    <property type="component" value="Unassembled WGS sequence"/>
</dbReference>
<feature type="binding site" evidence="7">
    <location>
        <position position="156"/>
    </location>
    <ligand>
        <name>N-formimidoyl-L-glutamate</name>
        <dbReference type="ChEBI" id="CHEBI:58928"/>
    </ligand>
</feature>
<feature type="binding site" evidence="7">
    <location>
        <position position="189"/>
    </location>
    <ligand>
        <name>4-imidazolone-5-propanoate</name>
        <dbReference type="ChEBI" id="CHEBI:77893"/>
    </ligand>
</feature>
<dbReference type="FunFam" id="3.20.20.140:FF:000007">
    <property type="entry name" value="Imidazolonepropionase"/>
    <property type="match status" value="1"/>
</dbReference>
<feature type="binding site" evidence="7">
    <location>
        <position position="333"/>
    </location>
    <ligand>
        <name>N-formimidoyl-L-glutamate</name>
        <dbReference type="ChEBI" id="CHEBI:58928"/>
    </ligand>
</feature>
<dbReference type="AlphaFoldDB" id="A0A919AY70"/>
<dbReference type="CDD" id="cd01296">
    <property type="entry name" value="Imidazolone-5PH"/>
    <property type="match status" value="1"/>
</dbReference>
<dbReference type="Gene3D" id="2.30.40.10">
    <property type="entry name" value="Urease, subunit C, domain 1"/>
    <property type="match status" value="1"/>
</dbReference>
<feature type="binding site" evidence="7">
    <location>
        <position position="334"/>
    </location>
    <ligand>
        <name>4-imidazolone-5-propanoate</name>
        <dbReference type="ChEBI" id="CHEBI:77893"/>
    </ligand>
</feature>